<proteinExistence type="predicted"/>
<comment type="caution">
    <text evidence="1">The sequence shown here is derived from an EMBL/GenBank/DDBJ whole genome shotgun (WGS) entry which is preliminary data.</text>
</comment>
<dbReference type="SUPFAM" id="SSF52833">
    <property type="entry name" value="Thioredoxin-like"/>
    <property type="match status" value="1"/>
</dbReference>
<organism evidence="1 2">
    <name type="scientific">Prorocentrum cordatum</name>
    <dbReference type="NCBI Taxonomy" id="2364126"/>
    <lineage>
        <taxon>Eukaryota</taxon>
        <taxon>Sar</taxon>
        <taxon>Alveolata</taxon>
        <taxon>Dinophyceae</taxon>
        <taxon>Prorocentrales</taxon>
        <taxon>Prorocentraceae</taxon>
        <taxon>Prorocentrum</taxon>
    </lineage>
</organism>
<dbReference type="InterPro" id="IPR036249">
    <property type="entry name" value="Thioredoxin-like_sf"/>
</dbReference>
<name>A0ABN9W7P2_9DINO</name>
<sequence length="229" mass="24874">MVPDFAKTAQGWSYGATSSLAHEHWERPTACATLRDVCRHPTRVYRRRQNIHRWSSSIGARVSAGDMVPPVLVGDEIIYDVIRSSPGWTLLVFEGDASANREASANGLPILSHDQLHAFGRELRQDPAEGSAGFIDKMVVFASSDWDAHSAFGVQGQCAFVIRPDAYVGLRSEPVRKGAVTRYFRSIGGLGVPAHHCPPGTSTFDPLPATMLAVLVSVIAAVVCSQTYR</sequence>
<protein>
    <submittedName>
        <fullName evidence="1">Uncharacterized protein</fullName>
    </submittedName>
</protein>
<dbReference type="Gene3D" id="3.40.30.120">
    <property type="match status" value="1"/>
</dbReference>
<dbReference type="Proteomes" id="UP001189429">
    <property type="component" value="Unassembled WGS sequence"/>
</dbReference>
<evidence type="ECO:0000313" key="2">
    <source>
        <dbReference type="Proteomes" id="UP001189429"/>
    </source>
</evidence>
<reference evidence="1" key="1">
    <citation type="submission" date="2023-10" db="EMBL/GenBank/DDBJ databases">
        <authorList>
            <person name="Chen Y."/>
            <person name="Shah S."/>
            <person name="Dougan E. K."/>
            <person name="Thang M."/>
            <person name="Chan C."/>
        </authorList>
    </citation>
    <scope>NUCLEOTIDE SEQUENCE [LARGE SCALE GENOMIC DNA]</scope>
</reference>
<dbReference type="EMBL" id="CAUYUJ010018174">
    <property type="protein sequence ID" value="CAK0881296.1"/>
    <property type="molecule type" value="Genomic_DNA"/>
</dbReference>
<evidence type="ECO:0000313" key="1">
    <source>
        <dbReference type="EMBL" id="CAK0881296.1"/>
    </source>
</evidence>
<gene>
    <name evidence="1" type="ORF">PCOR1329_LOCUS64201</name>
</gene>
<keyword evidence="2" id="KW-1185">Reference proteome</keyword>
<accession>A0ABN9W7P2</accession>